<evidence type="ECO:0000313" key="5">
    <source>
        <dbReference type="Proteomes" id="UP000585258"/>
    </source>
</evidence>
<dbReference type="EMBL" id="FNJM01000003">
    <property type="protein sequence ID" value="SDP24853.1"/>
    <property type="molecule type" value="Genomic_DNA"/>
</dbReference>
<evidence type="ECO:0000313" key="4">
    <source>
        <dbReference type="Proteomes" id="UP000198597"/>
    </source>
</evidence>
<gene>
    <name evidence="2" type="ORF">H7E68_10060</name>
    <name evidence="3" type="ORF">SAMN04488529_10342</name>
</gene>
<dbReference type="EMBL" id="JACKWY010000005">
    <property type="protein sequence ID" value="MBB6715069.1"/>
    <property type="molecule type" value="Genomic_DNA"/>
</dbReference>
<feature type="transmembrane region" description="Helical" evidence="1">
    <location>
        <begin position="42"/>
        <end position="63"/>
    </location>
</feature>
<dbReference type="OrthoDB" id="9812136at2"/>
<accession>A0A1H0R5P9</accession>
<keyword evidence="1" id="KW-0812">Transmembrane</keyword>
<reference evidence="3 4" key="1">
    <citation type="submission" date="2016-10" db="EMBL/GenBank/DDBJ databases">
        <authorList>
            <person name="de Groot N.N."/>
        </authorList>
    </citation>
    <scope>NUCLEOTIDE SEQUENCE [LARGE SCALE GENOMIC DNA]</scope>
    <source>
        <strain evidence="3 4">DSM 12272</strain>
    </source>
</reference>
<dbReference type="GeneID" id="65311294"/>
<feature type="transmembrane region" description="Helical" evidence="1">
    <location>
        <begin position="12"/>
        <end position="36"/>
    </location>
</feature>
<proteinExistence type="predicted"/>
<dbReference type="InterPro" id="IPR007211">
    <property type="entry name" value="DUF378"/>
</dbReference>
<dbReference type="RefSeq" id="WP_089967722.1">
    <property type="nucleotide sequence ID" value="NZ_CP071376.1"/>
</dbReference>
<reference evidence="2 5" key="2">
    <citation type="submission" date="2020-08" db="EMBL/GenBank/DDBJ databases">
        <title>Clostridia isolated from Swiss meat.</title>
        <authorList>
            <person name="Wambui J."/>
            <person name="Stevens M.J.A."/>
            <person name="Stephan R."/>
        </authorList>
    </citation>
    <scope>NUCLEOTIDE SEQUENCE [LARGE SCALE GENOMIC DNA]</scope>
    <source>
        <strain evidence="2 5">CM001</strain>
    </source>
</reference>
<keyword evidence="1" id="KW-1133">Transmembrane helix</keyword>
<dbReference type="Pfam" id="PF04070">
    <property type="entry name" value="DUF378"/>
    <property type="match status" value="1"/>
</dbReference>
<sequence>MFKLSIIDKISFLLVIIGAINWGVIGLFNLNFISLLVAGSIILQKIIYIMVFVASLNLIYLVFKCKTFK</sequence>
<keyword evidence="4" id="KW-1185">Reference proteome</keyword>
<dbReference type="Proteomes" id="UP000198597">
    <property type="component" value="Unassembled WGS sequence"/>
</dbReference>
<dbReference type="PANTHER" id="PTHR37304">
    <property type="entry name" value="MEMBRANE PROTEIN-RELATED"/>
    <property type="match status" value="1"/>
</dbReference>
<evidence type="ECO:0000313" key="3">
    <source>
        <dbReference type="EMBL" id="SDP24853.1"/>
    </source>
</evidence>
<evidence type="ECO:0000313" key="2">
    <source>
        <dbReference type="EMBL" id="MBB6715069.1"/>
    </source>
</evidence>
<name>A0A1H0R5P9_9CLOT</name>
<keyword evidence="1" id="KW-0472">Membrane</keyword>
<evidence type="ECO:0000256" key="1">
    <source>
        <dbReference type="SAM" id="Phobius"/>
    </source>
</evidence>
<dbReference type="PANTHER" id="PTHR37304:SF1">
    <property type="entry name" value="MEMBRANE PROTEIN"/>
    <property type="match status" value="1"/>
</dbReference>
<dbReference type="AlphaFoldDB" id="A0A1H0R5P9"/>
<dbReference type="Proteomes" id="UP000585258">
    <property type="component" value="Unassembled WGS sequence"/>
</dbReference>
<organism evidence="3 4">
    <name type="scientific">Clostridium gasigenes</name>
    <dbReference type="NCBI Taxonomy" id="94869"/>
    <lineage>
        <taxon>Bacteria</taxon>
        <taxon>Bacillati</taxon>
        <taxon>Bacillota</taxon>
        <taxon>Clostridia</taxon>
        <taxon>Eubacteriales</taxon>
        <taxon>Clostridiaceae</taxon>
        <taxon>Clostridium</taxon>
    </lineage>
</organism>
<dbReference type="STRING" id="94869.SAMN04488529_10342"/>
<protein>
    <submittedName>
        <fullName evidence="2">DUF378 domain-containing protein</fullName>
    </submittedName>
</protein>